<accession>A0A6J4KVZ3</accession>
<keyword evidence="2" id="KW-1133">Transmembrane helix</keyword>
<gene>
    <name evidence="3" type="ORF">AVDCRST_MAG89-1366</name>
</gene>
<evidence type="ECO:0000256" key="1">
    <source>
        <dbReference type="SAM" id="MobiDB-lite"/>
    </source>
</evidence>
<feature type="transmembrane region" description="Helical" evidence="2">
    <location>
        <begin position="27"/>
        <end position="48"/>
    </location>
</feature>
<proteinExistence type="predicted"/>
<reference evidence="3" key="1">
    <citation type="submission" date="2020-02" db="EMBL/GenBank/DDBJ databases">
        <authorList>
            <person name="Meier V. D."/>
        </authorList>
    </citation>
    <scope>NUCLEOTIDE SEQUENCE</scope>
    <source>
        <strain evidence="3">AVDCRST_MAG89</strain>
    </source>
</reference>
<feature type="region of interest" description="Disordered" evidence="1">
    <location>
        <begin position="150"/>
        <end position="175"/>
    </location>
</feature>
<evidence type="ECO:0008006" key="4">
    <source>
        <dbReference type="Google" id="ProtNLM"/>
    </source>
</evidence>
<keyword evidence="2" id="KW-0812">Transmembrane</keyword>
<protein>
    <recommendedName>
        <fullName evidence="4">DUF948 domain-containing protein</fullName>
    </recommendedName>
</protein>
<keyword evidence="2" id="KW-0472">Membrane</keyword>
<evidence type="ECO:0000313" key="3">
    <source>
        <dbReference type="EMBL" id="CAA9315393.1"/>
    </source>
</evidence>
<organism evidence="3">
    <name type="scientific">uncultured Gemmatimonadota bacterium</name>
    <dbReference type="NCBI Taxonomy" id="203437"/>
    <lineage>
        <taxon>Bacteria</taxon>
        <taxon>Pseudomonadati</taxon>
        <taxon>Gemmatimonadota</taxon>
        <taxon>environmental samples</taxon>
    </lineage>
</organism>
<evidence type="ECO:0000256" key="2">
    <source>
        <dbReference type="SAM" id="Phobius"/>
    </source>
</evidence>
<dbReference type="EMBL" id="CADCTV010000301">
    <property type="protein sequence ID" value="CAA9315393.1"/>
    <property type="molecule type" value="Genomic_DNA"/>
</dbReference>
<dbReference type="AlphaFoldDB" id="A0A6J4KVZ3"/>
<name>A0A6J4KVZ3_9BACT</name>
<sequence length="175" mass="18670">MMPVIQPPLLAIQASGFERVVNVMADVATIVIALAIIVVSLAAIAVALKVRGMAKRFRGDLAPVRKHLEAAAANVEYVSLAVRQDVEAVSRTVKSTSDRVQHAADAAAKRLAELNALMDVVQAEAEDIFIRTASAVRGVQAGAGAFARMQRRGEGAMDDDTMDGAPPRRRRTILD</sequence>